<sequence>MRKLRGYKLRRKVVKIFKWIIRRKRKPTSTRYHLLDPPTRTRTLNPMSKIINLARCLTRGAKELCLHNSNSDPDYIRLGQDPVETIKSEGVPKGRLAVYVGESNDDTQRYLVPVIYFNHPLFGELLKEAENVYGFNHPGGITIPCGVSEFERVQTKIAAGERSPRQRWRRPKF</sequence>
<dbReference type="RefSeq" id="XP_030948106.1">
    <property type="nucleotide sequence ID" value="XM_031092246.1"/>
</dbReference>
<dbReference type="AlphaFoldDB" id="A0A7N2N2Z0"/>
<dbReference type="Gramene" id="QL12p014092:mrna">
    <property type="protein sequence ID" value="QL12p014092:mrna:CDS:1"/>
    <property type="gene ID" value="QL12p014092"/>
</dbReference>
<dbReference type="FunCoup" id="A0A7N2N2Z0">
    <property type="interactions" value="187"/>
</dbReference>
<gene>
    <name evidence="2" type="primary">LOC115972097</name>
</gene>
<dbReference type="OrthoDB" id="1026046at2759"/>
<evidence type="ECO:0000256" key="1">
    <source>
        <dbReference type="ARBA" id="ARBA00006974"/>
    </source>
</evidence>
<dbReference type="GO" id="GO:0009733">
    <property type="term" value="P:response to auxin"/>
    <property type="evidence" value="ECO:0007669"/>
    <property type="project" value="InterPro"/>
</dbReference>
<dbReference type="OMA" id="NCHNATW"/>
<organism evidence="2 3">
    <name type="scientific">Quercus lobata</name>
    <name type="common">Valley oak</name>
    <dbReference type="NCBI Taxonomy" id="97700"/>
    <lineage>
        <taxon>Eukaryota</taxon>
        <taxon>Viridiplantae</taxon>
        <taxon>Streptophyta</taxon>
        <taxon>Embryophyta</taxon>
        <taxon>Tracheophyta</taxon>
        <taxon>Spermatophyta</taxon>
        <taxon>Magnoliopsida</taxon>
        <taxon>eudicotyledons</taxon>
        <taxon>Gunneridae</taxon>
        <taxon>Pentapetalae</taxon>
        <taxon>rosids</taxon>
        <taxon>fabids</taxon>
        <taxon>Fagales</taxon>
        <taxon>Fagaceae</taxon>
        <taxon>Quercus</taxon>
    </lineage>
</organism>
<dbReference type="PANTHER" id="PTHR31374:SF304">
    <property type="entry name" value="OS04G0537100 PROTEIN"/>
    <property type="match status" value="1"/>
</dbReference>
<dbReference type="EMBL" id="LRBV02000012">
    <property type="status" value="NOT_ANNOTATED_CDS"/>
    <property type="molecule type" value="Genomic_DNA"/>
</dbReference>
<keyword evidence="3" id="KW-1185">Reference proteome</keyword>
<dbReference type="GeneID" id="115972097"/>
<dbReference type="Pfam" id="PF02519">
    <property type="entry name" value="Auxin_inducible"/>
    <property type="match status" value="1"/>
</dbReference>
<evidence type="ECO:0000313" key="2">
    <source>
        <dbReference type="EnsemblPlants" id="QL12p014092:mrna:CDS:1"/>
    </source>
</evidence>
<accession>A0A7N2N2Z0</accession>
<dbReference type="Proteomes" id="UP000594261">
    <property type="component" value="Chromosome 12"/>
</dbReference>
<dbReference type="InParanoid" id="A0A7N2N2Z0"/>
<reference evidence="2" key="2">
    <citation type="submission" date="2021-01" db="UniProtKB">
        <authorList>
            <consortium name="EnsemblPlants"/>
        </authorList>
    </citation>
    <scope>IDENTIFICATION</scope>
</reference>
<dbReference type="EnsemblPlants" id="QL12p014092:mrna">
    <property type="protein sequence ID" value="QL12p014092:mrna:CDS:1"/>
    <property type="gene ID" value="QL12p014092"/>
</dbReference>
<name>A0A7N2N2Z0_QUELO</name>
<dbReference type="InterPro" id="IPR003676">
    <property type="entry name" value="SAUR_fam"/>
</dbReference>
<proteinExistence type="inferred from homology"/>
<dbReference type="PANTHER" id="PTHR31374">
    <property type="entry name" value="AUXIN-INDUCED PROTEIN-LIKE-RELATED"/>
    <property type="match status" value="1"/>
</dbReference>
<reference evidence="2 3" key="1">
    <citation type="journal article" date="2016" name="G3 (Bethesda)">
        <title>First Draft Assembly and Annotation of the Genome of a California Endemic Oak Quercus lobata Nee (Fagaceae).</title>
        <authorList>
            <person name="Sork V.L."/>
            <person name="Fitz-Gibbon S.T."/>
            <person name="Puiu D."/>
            <person name="Crepeau M."/>
            <person name="Gugger P.F."/>
            <person name="Sherman R."/>
            <person name="Stevens K."/>
            <person name="Langley C.H."/>
            <person name="Pellegrini M."/>
            <person name="Salzberg S.L."/>
        </authorList>
    </citation>
    <scope>NUCLEOTIDE SEQUENCE [LARGE SCALE GENOMIC DNA]</scope>
    <source>
        <strain evidence="2 3">cv. SW786</strain>
    </source>
</reference>
<evidence type="ECO:0000313" key="3">
    <source>
        <dbReference type="Proteomes" id="UP000594261"/>
    </source>
</evidence>
<dbReference type="KEGG" id="qlo:115972097"/>
<protein>
    <submittedName>
        <fullName evidence="2">Uncharacterized protein</fullName>
    </submittedName>
</protein>
<comment type="similarity">
    <text evidence="1">Belongs to the ARG7 family.</text>
</comment>